<organism evidence="1 2">
    <name type="scientific">Eumeta variegata</name>
    <name type="common">Bagworm moth</name>
    <name type="synonym">Eumeta japonica</name>
    <dbReference type="NCBI Taxonomy" id="151549"/>
    <lineage>
        <taxon>Eukaryota</taxon>
        <taxon>Metazoa</taxon>
        <taxon>Ecdysozoa</taxon>
        <taxon>Arthropoda</taxon>
        <taxon>Hexapoda</taxon>
        <taxon>Insecta</taxon>
        <taxon>Pterygota</taxon>
        <taxon>Neoptera</taxon>
        <taxon>Endopterygota</taxon>
        <taxon>Lepidoptera</taxon>
        <taxon>Glossata</taxon>
        <taxon>Ditrysia</taxon>
        <taxon>Tineoidea</taxon>
        <taxon>Psychidae</taxon>
        <taxon>Oiketicinae</taxon>
        <taxon>Eumeta</taxon>
    </lineage>
</organism>
<protein>
    <recommendedName>
        <fullName evidence="3">Reverse transcriptase domain-containing protein</fullName>
    </recommendedName>
</protein>
<gene>
    <name evidence="1" type="ORF">EVAR_97109_1</name>
</gene>
<dbReference type="OrthoDB" id="8775810at2759"/>
<comment type="caution">
    <text evidence="1">The sequence shown here is derived from an EMBL/GenBank/DDBJ whole genome shotgun (WGS) entry which is preliminary data.</text>
</comment>
<evidence type="ECO:0000313" key="1">
    <source>
        <dbReference type="EMBL" id="GBP58705.1"/>
    </source>
</evidence>
<proteinExistence type="predicted"/>
<accession>A0A4C1X8X6</accession>
<dbReference type="Proteomes" id="UP000299102">
    <property type="component" value="Unassembled WGS sequence"/>
</dbReference>
<keyword evidence="2" id="KW-1185">Reference proteome</keyword>
<sequence length="116" mass="13552">MESCLHDLKEYECGLRMDEVSVKCLLYADDQIILASSACEQQKMMSMEDCEHEWPIEIGTKKNKLHKMLKAVDELYQFPETVTENLHQTKKMESEKLTKERNSESRLYFAISIPST</sequence>
<evidence type="ECO:0008006" key="3">
    <source>
        <dbReference type="Google" id="ProtNLM"/>
    </source>
</evidence>
<dbReference type="EMBL" id="BGZK01000742">
    <property type="protein sequence ID" value="GBP58705.1"/>
    <property type="molecule type" value="Genomic_DNA"/>
</dbReference>
<dbReference type="AlphaFoldDB" id="A0A4C1X8X6"/>
<reference evidence="1 2" key="1">
    <citation type="journal article" date="2019" name="Commun. Biol.">
        <title>The bagworm genome reveals a unique fibroin gene that provides high tensile strength.</title>
        <authorList>
            <person name="Kono N."/>
            <person name="Nakamura H."/>
            <person name="Ohtoshi R."/>
            <person name="Tomita M."/>
            <person name="Numata K."/>
            <person name="Arakawa K."/>
        </authorList>
    </citation>
    <scope>NUCLEOTIDE SEQUENCE [LARGE SCALE GENOMIC DNA]</scope>
</reference>
<name>A0A4C1X8X6_EUMVA</name>
<evidence type="ECO:0000313" key="2">
    <source>
        <dbReference type="Proteomes" id="UP000299102"/>
    </source>
</evidence>